<dbReference type="GO" id="GO:0005840">
    <property type="term" value="C:ribosome"/>
    <property type="evidence" value="ECO:0007669"/>
    <property type="project" value="UniProtKB-KW"/>
</dbReference>
<name>A0AAX6I640_IRIPA</name>
<accession>A0AAX6I640</accession>
<evidence type="ECO:0000313" key="2">
    <source>
        <dbReference type="EMBL" id="KAJ6848679.1"/>
    </source>
</evidence>
<reference evidence="2" key="2">
    <citation type="submission" date="2023-04" db="EMBL/GenBank/DDBJ databases">
        <authorList>
            <person name="Bruccoleri R.E."/>
            <person name="Oakeley E.J."/>
            <person name="Faust A.-M."/>
            <person name="Dessus-Babus S."/>
            <person name="Altorfer M."/>
            <person name="Burckhardt D."/>
            <person name="Oertli M."/>
            <person name="Naumann U."/>
            <person name="Petersen F."/>
            <person name="Wong J."/>
        </authorList>
    </citation>
    <scope>NUCLEOTIDE SEQUENCE</scope>
    <source>
        <strain evidence="2">GSM-AAB239-AS_SAM_17_03QT</strain>
        <tissue evidence="2">Leaf</tissue>
    </source>
</reference>
<keyword evidence="2" id="KW-0689">Ribosomal protein</keyword>
<reference evidence="2" key="1">
    <citation type="journal article" date="2023" name="GigaByte">
        <title>Genome assembly of the bearded iris, Iris pallida Lam.</title>
        <authorList>
            <person name="Bruccoleri R.E."/>
            <person name="Oakeley E.J."/>
            <person name="Faust A.M.E."/>
            <person name="Altorfer M."/>
            <person name="Dessus-Babus S."/>
            <person name="Burckhardt D."/>
            <person name="Oertli M."/>
            <person name="Naumann U."/>
            <person name="Petersen F."/>
            <person name="Wong J."/>
        </authorList>
    </citation>
    <scope>NUCLEOTIDE SEQUENCE</scope>
    <source>
        <strain evidence="2">GSM-AAB239-AS_SAM_17_03QT</strain>
    </source>
</reference>
<feature type="compositionally biased region" description="Low complexity" evidence="1">
    <location>
        <begin position="1"/>
        <end position="21"/>
    </location>
</feature>
<gene>
    <name evidence="2" type="ORF">M6B38_275680</name>
</gene>
<protein>
    <submittedName>
        <fullName evidence="2">40S ribosomal protein S21-like</fullName>
    </submittedName>
</protein>
<dbReference type="Proteomes" id="UP001140949">
    <property type="component" value="Unassembled WGS sequence"/>
</dbReference>
<feature type="region of interest" description="Disordered" evidence="1">
    <location>
        <begin position="1"/>
        <end position="26"/>
    </location>
</feature>
<keyword evidence="3" id="KW-1185">Reference proteome</keyword>
<proteinExistence type="predicted"/>
<evidence type="ECO:0000256" key="1">
    <source>
        <dbReference type="SAM" id="MobiDB-lite"/>
    </source>
</evidence>
<organism evidence="2 3">
    <name type="scientific">Iris pallida</name>
    <name type="common">Sweet iris</name>
    <dbReference type="NCBI Taxonomy" id="29817"/>
    <lineage>
        <taxon>Eukaryota</taxon>
        <taxon>Viridiplantae</taxon>
        <taxon>Streptophyta</taxon>
        <taxon>Embryophyta</taxon>
        <taxon>Tracheophyta</taxon>
        <taxon>Spermatophyta</taxon>
        <taxon>Magnoliopsida</taxon>
        <taxon>Liliopsida</taxon>
        <taxon>Asparagales</taxon>
        <taxon>Iridaceae</taxon>
        <taxon>Iridoideae</taxon>
        <taxon>Irideae</taxon>
        <taxon>Iris</taxon>
    </lineage>
</organism>
<comment type="caution">
    <text evidence="2">The sequence shown here is derived from an EMBL/GenBank/DDBJ whole genome shotgun (WGS) entry which is preliminary data.</text>
</comment>
<dbReference type="AlphaFoldDB" id="A0AAX6I640"/>
<evidence type="ECO:0000313" key="3">
    <source>
        <dbReference type="Proteomes" id="UP001140949"/>
    </source>
</evidence>
<keyword evidence="2" id="KW-0687">Ribonucleoprotein</keyword>
<sequence>MHRSRSTSAMSMRAGSTMASSPPSPFPVSSGLRAMLTVPSIGSGPRRKLKPDSSRHLIWFPLFRWSREPFRLESISRLYYVNFEWDLI</sequence>
<dbReference type="EMBL" id="JANAVB010004599">
    <property type="protein sequence ID" value="KAJ6848679.1"/>
    <property type="molecule type" value="Genomic_DNA"/>
</dbReference>